<keyword evidence="3" id="KW-1185">Reference proteome</keyword>
<evidence type="ECO:0000256" key="1">
    <source>
        <dbReference type="SAM" id="Phobius"/>
    </source>
</evidence>
<evidence type="ECO:0000313" key="3">
    <source>
        <dbReference type="Proteomes" id="UP000092460"/>
    </source>
</evidence>
<keyword evidence="1" id="KW-0812">Transmembrane</keyword>
<dbReference type="EMBL" id="JXJN01006137">
    <property type="status" value="NOT_ANNOTATED_CDS"/>
    <property type="molecule type" value="Genomic_DNA"/>
</dbReference>
<protein>
    <submittedName>
        <fullName evidence="2">Uncharacterized protein</fullName>
    </submittedName>
</protein>
<organism evidence="2 3">
    <name type="scientific">Glossina palpalis gambiensis</name>
    <dbReference type="NCBI Taxonomy" id="67801"/>
    <lineage>
        <taxon>Eukaryota</taxon>
        <taxon>Metazoa</taxon>
        <taxon>Ecdysozoa</taxon>
        <taxon>Arthropoda</taxon>
        <taxon>Hexapoda</taxon>
        <taxon>Insecta</taxon>
        <taxon>Pterygota</taxon>
        <taxon>Neoptera</taxon>
        <taxon>Endopterygota</taxon>
        <taxon>Diptera</taxon>
        <taxon>Brachycera</taxon>
        <taxon>Muscomorpha</taxon>
        <taxon>Hippoboscoidea</taxon>
        <taxon>Glossinidae</taxon>
        <taxon>Glossina</taxon>
    </lineage>
</organism>
<dbReference type="EnsemblMetazoa" id="GPPI013503-RA">
    <property type="protein sequence ID" value="GPPI013503-PA"/>
    <property type="gene ID" value="GPPI013503"/>
</dbReference>
<feature type="transmembrane region" description="Helical" evidence="1">
    <location>
        <begin position="57"/>
        <end position="76"/>
    </location>
</feature>
<keyword evidence="1" id="KW-0472">Membrane</keyword>
<keyword evidence="1" id="KW-1133">Transmembrane helix</keyword>
<dbReference type="Proteomes" id="UP000092460">
    <property type="component" value="Unassembled WGS sequence"/>
</dbReference>
<evidence type="ECO:0000313" key="2">
    <source>
        <dbReference type="EnsemblMetazoa" id="GPPI013503-PA"/>
    </source>
</evidence>
<accession>A0A1B0AZ27</accession>
<proteinExistence type="predicted"/>
<dbReference type="VEuPathDB" id="VectorBase:GPPI013503"/>
<reference evidence="3" key="1">
    <citation type="submission" date="2015-01" db="EMBL/GenBank/DDBJ databases">
        <authorList>
            <person name="Aksoy S."/>
            <person name="Warren W."/>
            <person name="Wilson R.K."/>
        </authorList>
    </citation>
    <scope>NUCLEOTIDE SEQUENCE [LARGE SCALE GENOMIC DNA]</scope>
    <source>
        <strain evidence="3">IAEA</strain>
    </source>
</reference>
<reference evidence="2" key="2">
    <citation type="submission" date="2020-05" db="UniProtKB">
        <authorList>
            <consortium name="EnsemblMetazoa"/>
        </authorList>
    </citation>
    <scope>IDENTIFICATION</scope>
    <source>
        <strain evidence="2">IAEA</strain>
    </source>
</reference>
<sequence>MLEEFIDKLPNIDSDKTFEDFSPMEKMIVSTSLGSIALRRDDEYRNRIMRSKSIQPLLFLPLTSFIFSYMYIYTSIYV</sequence>
<name>A0A1B0AZ27_9MUSC</name>
<dbReference type="AlphaFoldDB" id="A0A1B0AZ27"/>